<dbReference type="SUPFAM" id="SSF54695">
    <property type="entry name" value="POZ domain"/>
    <property type="match status" value="1"/>
</dbReference>
<feature type="domain" description="BTB" evidence="1">
    <location>
        <begin position="278"/>
        <end position="331"/>
    </location>
</feature>
<dbReference type="Pfam" id="PF00651">
    <property type="entry name" value="BTB"/>
    <property type="match status" value="1"/>
</dbReference>
<dbReference type="PROSITE" id="PS50097">
    <property type="entry name" value="BTB"/>
    <property type="match status" value="1"/>
</dbReference>
<proteinExistence type="predicted"/>
<sequence length="502" mass="59431">GLKIRDMSYEDFQEEYWEKDYDPLDDYHDEENEIITSPRVNTIFDLDDEICGITVITHDNVVKVPASYIDSISEKLKTLACKESKEIDVSELKVTWESVQQAISFYHPQNYIKFTDEDQFAELLALCDEWELDAFRKSIEEYLTQDHKSGLEHFNGELDCNHIDILHICERFKLENILNGFMTGLTKTTDPFSLWKSDRMKDISKEVQFEIWKVQMENLLTQTNDKSEFYAIINFFNFLIYEDRVVDQYAEKKFKKQIEYGIYEKIKQSDFEEKKFGTDVTIIVSGTKLYVSSHILIKSSPVFKRRLENLGDKELILELPWKNIKEVLLFLTFLTKPCEIDGDVDLYALTSICQEYQVQWIIDKIGNYIAEEIEFGDETYQSQLRLLKLVSMMGFDYTRKELIQVLNEPFQVLKMTEEFTWLNKSTKILVARKCLFELGKKNIVLFYSKLSYRKKFKLLTNKESFALMNVLEKYAQDEIFFDINEEMKSLSAEIEEIQWNSE</sequence>
<dbReference type="EnsemblMetazoa" id="CLYHEMT005789.1">
    <property type="protein sequence ID" value="CLYHEMP005789.1"/>
    <property type="gene ID" value="CLYHEMG005789"/>
</dbReference>
<dbReference type="InterPro" id="IPR000210">
    <property type="entry name" value="BTB/POZ_dom"/>
</dbReference>
<accession>A0A7M5V145</accession>
<dbReference type="AlphaFoldDB" id="A0A7M5V145"/>
<dbReference type="CDD" id="cd18186">
    <property type="entry name" value="BTB_POZ_ZBTB_KLHL-like"/>
    <property type="match status" value="1"/>
</dbReference>
<dbReference type="InterPro" id="IPR011333">
    <property type="entry name" value="SKP1/BTB/POZ_sf"/>
</dbReference>
<keyword evidence="3" id="KW-1185">Reference proteome</keyword>
<protein>
    <recommendedName>
        <fullName evidence="1">BTB domain-containing protein</fullName>
    </recommendedName>
</protein>
<organism evidence="2 3">
    <name type="scientific">Clytia hemisphaerica</name>
    <dbReference type="NCBI Taxonomy" id="252671"/>
    <lineage>
        <taxon>Eukaryota</taxon>
        <taxon>Metazoa</taxon>
        <taxon>Cnidaria</taxon>
        <taxon>Hydrozoa</taxon>
        <taxon>Hydroidolina</taxon>
        <taxon>Leptothecata</taxon>
        <taxon>Obeliida</taxon>
        <taxon>Clytiidae</taxon>
        <taxon>Clytia</taxon>
    </lineage>
</organism>
<dbReference type="Gene3D" id="3.30.710.10">
    <property type="entry name" value="Potassium Channel Kv1.1, Chain A"/>
    <property type="match status" value="1"/>
</dbReference>
<evidence type="ECO:0000313" key="3">
    <source>
        <dbReference type="Proteomes" id="UP000594262"/>
    </source>
</evidence>
<evidence type="ECO:0000313" key="2">
    <source>
        <dbReference type="EnsemblMetazoa" id="CLYHEMP005789.1"/>
    </source>
</evidence>
<dbReference type="SMART" id="SM00225">
    <property type="entry name" value="BTB"/>
    <property type="match status" value="2"/>
</dbReference>
<dbReference type="Proteomes" id="UP000594262">
    <property type="component" value="Unplaced"/>
</dbReference>
<reference evidence="2" key="1">
    <citation type="submission" date="2021-01" db="UniProtKB">
        <authorList>
            <consortium name="EnsemblMetazoa"/>
        </authorList>
    </citation>
    <scope>IDENTIFICATION</scope>
</reference>
<name>A0A7M5V145_9CNID</name>
<evidence type="ECO:0000259" key="1">
    <source>
        <dbReference type="PROSITE" id="PS50097"/>
    </source>
</evidence>